<evidence type="ECO:0000313" key="4">
    <source>
        <dbReference type="Proteomes" id="UP000017836"/>
    </source>
</evidence>
<dbReference type="PANTHER" id="PTHR23308">
    <property type="entry name" value="NUCLEAR INHIBITOR OF PROTEIN PHOSPHATASE-1"/>
    <property type="match status" value="1"/>
</dbReference>
<dbReference type="Pfam" id="PF00498">
    <property type="entry name" value="FHA"/>
    <property type="match status" value="1"/>
</dbReference>
<gene>
    <name evidence="3" type="ORF">AMTR_s00003p00103470</name>
</gene>
<proteinExistence type="predicted"/>
<dbReference type="PROSITE" id="PS50006">
    <property type="entry name" value="FHA_DOMAIN"/>
    <property type="match status" value="1"/>
</dbReference>
<dbReference type="InterPro" id="IPR050923">
    <property type="entry name" value="Cell_Proc_Reg/RNA_Proc"/>
</dbReference>
<dbReference type="eggNOG" id="ENOG502S4P0">
    <property type="taxonomic scope" value="Eukaryota"/>
</dbReference>
<name>W1P6A6_AMBTC</name>
<dbReference type="InterPro" id="IPR008984">
    <property type="entry name" value="SMAD_FHA_dom_sf"/>
</dbReference>
<dbReference type="InterPro" id="IPR000253">
    <property type="entry name" value="FHA_dom"/>
</dbReference>
<dbReference type="Proteomes" id="UP000017836">
    <property type="component" value="Unassembled WGS sequence"/>
</dbReference>
<dbReference type="EMBL" id="KI394358">
    <property type="protein sequence ID" value="ERN03146.1"/>
    <property type="molecule type" value="Genomic_DNA"/>
</dbReference>
<reference evidence="4" key="1">
    <citation type="journal article" date="2013" name="Science">
        <title>The Amborella genome and the evolution of flowering plants.</title>
        <authorList>
            <consortium name="Amborella Genome Project"/>
        </authorList>
    </citation>
    <scope>NUCLEOTIDE SEQUENCE [LARGE SCALE GENOMIC DNA]</scope>
</reference>
<dbReference type="OMA" id="TRKMVGT"/>
<organism evidence="3 4">
    <name type="scientific">Amborella trichopoda</name>
    <dbReference type="NCBI Taxonomy" id="13333"/>
    <lineage>
        <taxon>Eukaryota</taxon>
        <taxon>Viridiplantae</taxon>
        <taxon>Streptophyta</taxon>
        <taxon>Embryophyta</taxon>
        <taxon>Tracheophyta</taxon>
        <taxon>Spermatophyta</taxon>
        <taxon>Magnoliopsida</taxon>
        <taxon>Amborellales</taxon>
        <taxon>Amborellaceae</taxon>
        <taxon>Amborella</taxon>
    </lineage>
</organism>
<evidence type="ECO:0000313" key="3">
    <source>
        <dbReference type="EMBL" id="ERN03146.1"/>
    </source>
</evidence>
<keyword evidence="4" id="KW-1185">Reference proteome</keyword>
<evidence type="ECO:0000259" key="2">
    <source>
        <dbReference type="PROSITE" id="PS50006"/>
    </source>
</evidence>
<feature type="region of interest" description="Disordered" evidence="1">
    <location>
        <begin position="206"/>
        <end position="236"/>
    </location>
</feature>
<dbReference type="SUPFAM" id="SSF49879">
    <property type="entry name" value="SMAD/FHA domain"/>
    <property type="match status" value="1"/>
</dbReference>
<dbReference type="Gene3D" id="2.60.200.20">
    <property type="match status" value="1"/>
</dbReference>
<dbReference type="Gramene" id="ERN03146">
    <property type="protein sequence ID" value="ERN03146"/>
    <property type="gene ID" value="AMTR_s00003p00103470"/>
</dbReference>
<evidence type="ECO:0000256" key="1">
    <source>
        <dbReference type="SAM" id="MobiDB-lite"/>
    </source>
</evidence>
<protein>
    <recommendedName>
        <fullName evidence="2">FHA domain-containing protein</fullName>
    </recommendedName>
</protein>
<dbReference type="HOGENOM" id="CLU_041860_0_0_1"/>
<dbReference type="SMART" id="SM00240">
    <property type="entry name" value="FHA"/>
    <property type="match status" value="1"/>
</dbReference>
<dbReference type="GO" id="GO:0003729">
    <property type="term" value="F:mRNA binding"/>
    <property type="evidence" value="ECO:0000318"/>
    <property type="project" value="GO_Central"/>
</dbReference>
<dbReference type="CDD" id="cd00060">
    <property type="entry name" value="FHA"/>
    <property type="match status" value="1"/>
</dbReference>
<feature type="domain" description="FHA" evidence="2">
    <location>
        <begin position="28"/>
        <end position="78"/>
    </location>
</feature>
<dbReference type="STRING" id="13333.W1P6A6"/>
<dbReference type="KEGG" id="atr:18431282"/>
<feature type="compositionally biased region" description="Polar residues" evidence="1">
    <location>
        <begin position="208"/>
        <end position="217"/>
    </location>
</feature>
<dbReference type="AlphaFoldDB" id="W1P6A6"/>
<dbReference type="OrthoDB" id="687730at2759"/>
<feature type="compositionally biased region" description="Basic and acidic residues" evidence="1">
    <location>
        <begin position="218"/>
        <end position="236"/>
    </location>
</feature>
<sequence>MEGPAISLLIDKGPRKGMTLEVKPGSDVRIGRILRENTFQIKDPAISQKHLVVEFRDKEWMITDLDTSNGTMLNEVRIPSMEPCTLKNGDTIKIGVRTAITVSILERENVLPATNLRRNTRRQVNAKIDVKKCGGDVAVVERGVQAFENPNFDKEKVLPETRVRRNPRRQAAAASSKVNEVCDFNHGVNTEKGGEDDLGERLEERMSENPNFDTNKSPAKEKNERGKEKNERDKEIVGENLGEQKEIALEIDEGASDKMPESSIDMENITLGQWLDRMERWWPKHIHNITEGAISKMREQAKEIRDLELQQEGRIA</sequence>
<accession>W1P6A6</accession>